<accession>A0A392TPY7</accession>
<feature type="non-terminal residue" evidence="1">
    <location>
        <position position="1"/>
    </location>
</feature>
<keyword evidence="2" id="KW-1185">Reference proteome</keyword>
<dbReference type="EMBL" id="LXQA010629838">
    <property type="protein sequence ID" value="MCI63042.1"/>
    <property type="molecule type" value="Genomic_DNA"/>
</dbReference>
<name>A0A392TPY7_9FABA</name>
<dbReference type="Proteomes" id="UP000265520">
    <property type="component" value="Unassembled WGS sequence"/>
</dbReference>
<dbReference type="AlphaFoldDB" id="A0A392TPY7"/>
<protein>
    <submittedName>
        <fullName evidence="1">Uncharacterized protein</fullName>
    </submittedName>
</protein>
<sequence>CSAPGLEPLKMGADTSRKPRKLNSVCAWLGVFKLGAEARMVQKC</sequence>
<organism evidence="1 2">
    <name type="scientific">Trifolium medium</name>
    <dbReference type="NCBI Taxonomy" id="97028"/>
    <lineage>
        <taxon>Eukaryota</taxon>
        <taxon>Viridiplantae</taxon>
        <taxon>Streptophyta</taxon>
        <taxon>Embryophyta</taxon>
        <taxon>Tracheophyta</taxon>
        <taxon>Spermatophyta</taxon>
        <taxon>Magnoliopsida</taxon>
        <taxon>eudicotyledons</taxon>
        <taxon>Gunneridae</taxon>
        <taxon>Pentapetalae</taxon>
        <taxon>rosids</taxon>
        <taxon>fabids</taxon>
        <taxon>Fabales</taxon>
        <taxon>Fabaceae</taxon>
        <taxon>Papilionoideae</taxon>
        <taxon>50 kb inversion clade</taxon>
        <taxon>NPAAA clade</taxon>
        <taxon>Hologalegina</taxon>
        <taxon>IRL clade</taxon>
        <taxon>Trifolieae</taxon>
        <taxon>Trifolium</taxon>
    </lineage>
</organism>
<proteinExistence type="predicted"/>
<comment type="caution">
    <text evidence="1">The sequence shown here is derived from an EMBL/GenBank/DDBJ whole genome shotgun (WGS) entry which is preliminary data.</text>
</comment>
<evidence type="ECO:0000313" key="2">
    <source>
        <dbReference type="Proteomes" id="UP000265520"/>
    </source>
</evidence>
<reference evidence="1 2" key="1">
    <citation type="journal article" date="2018" name="Front. Plant Sci.">
        <title>Red Clover (Trifolium pratense) and Zigzag Clover (T. medium) - A Picture of Genomic Similarities and Differences.</title>
        <authorList>
            <person name="Dluhosova J."/>
            <person name="Istvanek J."/>
            <person name="Nedelnik J."/>
            <person name="Repkova J."/>
        </authorList>
    </citation>
    <scope>NUCLEOTIDE SEQUENCE [LARGE SCALE GENOMIC DNA]</scope>
    <source>
        <strain evidence="2">cv. 10/8</strain>
        <tissue evidence="1">Leaf</tissue>
    </source>
</reference>
<evidence type="ECO:0000313" key="1">
    <source>
        <dbReference type="EMBL" id="MCI63042.1"/>
    </source>
</evidence>